<evidence type="ECO:0000313" key="6">
    <source>
        <dbReference type="EMBL" id="KAK3589315.1"/>
    </source>
</evidence>
<evidence type="ECO:0000313" key="7">
    <source>
        <dbReference type="Proteomes" id="UP001195483"/>
    </source>
</evidence>
<dbReference type="Pfam" id="PF00883">
    <property type="entry name" value="Peptidase_M17"/>
    <property type="match status" value="1"/>
</dbReference>
<keyword evidence="7" id="KW-1185">Reference proteome</keyword>
<dbReference type="CDD" id="cd00433">
    <property type="entry name" value="Peptidase_M17"/>
    <property type="match status" value="1"/>
</dbReference>
<comment type="caution">
    <text evidence="6">The sequence shown here is derived from an EMBL/GenBank/DDBJ whole genome shotgun (WGS) entry which is preliminary data.</text>
</comment>
<keyword evidence="4" id="KW-0378">Hydrolase</keyword>
<accession>A0AAE0SDH3</accession>
<dbReference type="EMBL" id="JAEAOA010001605">
    <property type="protein sequence ID" value="KAK3589315.1"/>
    <property type="molecule type" value="Genomic_DNA"/>
</dbReference>
<keyword evidence="2" id="KW-0031">Aminopeptidase</keyword>
<name>A0AAE0SDH3_9BIVA</name>
<comment type="similarity">
    <text evidence="1">Belongs to the peptidase M17 family.</text>
</comment>
<dbReference type="InterPro" id="IPR041417">
    <property type="entry name" value="NPEPL1_N"/>
</dbReference>
<gene>
    <name evidence="6" type="ORF">CHS0354_026972</name>
</gene>
<dbReference type="InterPro" id="IPR000819">
    <property type="entry name" value="Peptidase_M17_C"/>
</dbReference>
<dbReference type="GO" id="GO:0030145">
    <property type="term" value="F:manganese ion binding"/>
    <property type="evidence" value="ECO:0007669"/>
    <property type="project" value="InterPro"/>
</dbReference>
<evidence type="ECO:0000256" key="3">
    <source>
        <dbReference type="ARBA" id="ARBA00022670"/>
    </source>
</evidence>
<sequence>MAVTITISGSLTKSDPQDNPVLIVGQPKNLSQITFETIKIKLEPRVSAETYQAAVNALHPSPTDSTPLWLNNATVAALPVKCSRHNTPSSAHSLSKIVKSCLVGGDEYVVVVCEKKDVVASAAAVARVLPLFSAKSSQSSTSRKVMVEFLLVGPEKERTLLDSDINCLHALAFSVRLAAKIVDAPCADMHTNIFLDEIRKVGEELDITPMIIQGDDLRERGFGGIYNVGKAAVNAPALAVLSHKPEGAKRTIAWVGKGIVFDTGGLCIKAKVGMCGMKRDCGGAAAILGAFYLAVKSGFQDNLHAVFCLAENAVGPNALRPDDIITLYSGKTVEINNTDAEGRLVLGDGVAYANKDLKADIVVDMATLTGAQGIATGKYHASIVTNNEDWEIACVHAGKTSGDLVHPMPYSPELHYCEFSSTLADMKNSVADRSNCQVSCAGLFIASHLGFEFPGVWLHIDMASPVHNGERATGYGVALLNALFGGRSLNPLLQSVAPPIPYEAFSSETKADGAKKIKLNNEME</sequence>
<dbReference type="Pfam" id="PF18295">
    <property type="entry name" value="Pdase_M17_N2"/>
    <property type="match status" value="1"/>
</dbReference>
<dbReference type="AlphaFoldDB" id="A0AAE0SDH3"/>
<dbReference type="GO" id="GO:0070006">
    <property type="term" value="F:metalloaminopeptidase activity"/>
    <property type="evidence" value="ECO:0007669"/>
    <property type="project" value="InterPro"/>
</dbReference>
<dbReference type="GO" id="GO:0005737">
    <property type="term" value="C:cytoplasm"/>
    <property type="evidence" value="ECO:0007669"/>
    <property type="project" value="InterPro"/>
</dbReference>
<dbReference type="GO" id="GO:0006508">
    <property type="term" value="P:proteolysis"/>
    <property type="evidence" value="ECO:0007669"/>
    <property type="project" value="UniProtKB-KW"/>
</dbReference>
<dbReference type="PANTHER" id="PTHR11963:SF4">
    <property type="entry name" value="AMINOPEPTIDASE NPEPL1-RELATED"/>
    <property type="match status" value="1"/>
</dbReference>
<dbReference type="Proteomes" id="UP001195483">
    <property type="component" value="Unassembled WGS sequence"/>
</dbReference>
<dbReference type="PANTHER" id="PTHR11963">
    <property type="entry name" value="LEUCINE AMINOPEPTIDASE-RELATED"/>
    <property type="match status" value="1"/>
</dbReference>
<feature type="domain" description="Cytosol aminopeptidase" evidence="5">
    <location>
        <begin position="337"/>
        <end position="344"/>
    </location>
</feature>
<reference evidence="6" key="1">
    <citation type="journal article" date="2021" name="Genome Biol. Evol.">
        <title>A High-Quality Reference Genome for a Parasitic Bivalve with Doubly Uniparental Inheritance (Bivalvia: Unionida).</title>
        <authorList>
            <person name="Smith C.H."/>
        </authorList>
    </citation>
    <scope>NUCLEOTIDE SEQUENCE</scope>
    <source>
        <strain evidence="6">CHS0354</strain>
    </source>
</reference>
<evidence type="ECO:0000256" key="1">
    <source>
        <dbReference type="ARBA" id="ARBA00009528"/>
    </source>
</evidence>
<protein>
    <recommendedName>
        <fullName evidence="5">Cytosol aminopeptidase domain-containing protein</fullName>
    </recommendedName>
</protein>
<dbReference type="Gene3D" id="3.40.50.10590">
    <property type="entry name" value="Zn-dependent exopeptidases"/>
    <property type="match status" value="1"/>
</dbReference>
<dbReference type="Gene3D" id="3.40.630.10">
    <property type="entry name" value="Zn peptidases"/>
    <property type="match status" value="1"/>
</dbReference>
<evidence type="ECO:0000259" key="5">
    <source>
        <dbReference type="PROSITE" id="PS00631"/>
    </source>
</evidence>
<reference evidence="6" key="3">
    <citation type="submission" date="2023-05" db="EMBL/GenBank/DDBJ databases">
        <authorList>
            <person name="Smith C.H."/>
        </authorList>
    </citation>
    <scope>NUCLEOTIDE SEQUENCE</scope>
    <source>
        <strain evidence="6">CHS0354</strain>
        <tissue evidence="6">Mantle</tissue>
    </source>
</reference>
<evidence type="ECO:0000256" key="2">
    <source>
        <dbReference type="ARBA" id="ARBA00022438"/>
    </source>
</evidence>
<organism evidence="6 7">
    <name type="scientific">Potamilus streckersoni</name>
    <dbReference type="NCBI Taxonomy" id="2493646"/>
    <lineage>
        <taxon>Eukaryota</taxon>
        <taxon>Metazoa</taxon>
        <taxon>Spiralia</taxon>
        <taxon>Lophotrochozoa</taxon>
        <taxon>Mollusca</taxon>
        <taxon>Bivalvia</taxon>
        <taxon>Autobranchia</taxon>
        <taxon>Heteroconchia</taxon>
        <taxon>Palaeoheterodonta</taxon>
        <taxon>Unionida</taxon>
        <taxon>Unionoidea</taxon>
        <taxon>Unionidae</taxon>
        <taxon>Ambleminae</taxon>
        <taxon>Lampsilini</taxon>
        <taxon>Potamilus</taxon>
    </lineage>
</organism>
<dbReference type="PRINTS" id="PR00481">
    <property type="entry name" value="LAMNOPPTDASE"/>
</dbReference>
<reference evidence="6" key="2">
    <citation type="journal article" date="2021" name="Genome Biol. Evol.">
        <title>Developing a high-quality reference genome for a parasitic bivalve with doubly uniparental inheritance (Bivalvia: Unionida).</title>
        <authorList>
            <person name="Smith C.H."/>
        </authorList>
    </citation>
    <scope>NUCLEOTIDE SEQUENCE</scope>
    <source>
        <strain evidence="6">CHS0354</strain>
        <tissue evidence="6">Mantle</tissue>
    </source>
</reference>
<evidence type="ECO:0000256" key="4">
    <source>
        <dbReference type="ARBA" id="ARBA00022801"/>
    </source>
</evidence>
<dbReference type="PROSITE" id="PS00631">
    <property type="entry name" value="CYTOSOL_AP"/>
    <property type="match status" value="1"/>
</dbReference>
<keyword evidence="3" id="KW-0645">Protease</keyword>
<proteinExistence type="inferred from homology"/>
<dbReference type="FunFam" id="3.40.630.10:FF:000035">
    <property type="entry name" value="Probable aminopeptidase NPEPL1"/>
    <property type="match status" value="1"/>
</dbReference>
<dbReference type="SUPFAM" id="SSF53187">
    <property type="entry name" value="Zn-dependent exopeptidases"/>
    <property type="match status" value="1"/>
</dbReference>
<dbReference type="InterPro" id="IPR011356">
    <property type="entry name" value="Leucine_aapep/pepB"/>
</dbReference>